<dbReference type="AlphaFoldDB" id="A0A0F9DNB9"/>
<sequence>MKNKYNIGDIVYHNSPDGPQGLIVDWKFQAYTGLYSYLVGWNEKESNWYVDIELSITKVFS</sequence>
<comment type="caution">
    <text evidence="1">The sequence shown here is derived from an EMBL/GenBank/DDBJ whole genome shotgun (WGS) entry which is preliminary data.</text>
</comment>
<name>A0A0F9DNB9_9ZZZZ</name>
<protein>
    <submittedName>
        <fullName evidence="1">Uncharacterized protein</fullName>
    </submittedName>
</protein>
<accession>A0A0F9DNB9</accession>
<organism evidence="1">
    <name type="scientific">marine sediment metagenome</name>
    <dbReference type="NCBI Taxonomy" id="412755"/>
    <lineage>
        <taxon>unclassified sequences</taxon>
        <taxon>metagenomes</taxon>
        <taxon>ecological metagenomes</taxon>
    </lineage>
</organism>
<dbReference type="EMBL" id="LAZR01030900">
    <property type="protein sequence ID" value="KKL55266.1"/>
    <property type="molecule type" value="Genomic_DNA"/>
</dbReference>
<evidence type="ECO:0000313" key="1">
    <source>
        <dbReference type="EMBL" id="KKL55266.1"/>
    </source>
</evidence>
<reference evidence="1" key="1">
    <citation type="journal article" date="2015" name="Nature">
        <title>Complex archaea that bridge the gap between prokaryotes and eukaryotes.</title>
        <authorList>
            <person name="Spang A."/>
            <person name="Saw J.H."/>
            <person name="Jorgensen S.L."/>
            <person name="Zaremba-Niedzwiedzka K."/>
            <person name="Martijn J."/>
            <person name="Lind A.E."/>
            <person name="van Eijk R."/>
            <person name="Schleper C."/>
            <person name="Guy L."/>
            <person name="Ettema T.J."/>
        </authorList>
    </citation>
    <scope>NUCLEOTIDE SEQUENCE</scope>
</reference>
<proteinExistence type="predicted"/>
<gene>
    <name evidence="1" type="ORF">LCGC14_2257110</name>
</gene>